<keyword evidence="7" id="KW-0788">Thiol protease</keyword>
<dbReference type="PANTHER" id="PTHR24006">
    <property type="entry name" value="UBIQUITIN CARBOXYL-TERMINAL HYDROLASE"/>
    <property type="match status" value="1"/>
</dbReference>
<gene>
    <name evidence="10" type="ORF">BDA99DRAFT_555804</name>
</gene>
<evidence type="ECO:0000256" key="5">
    <source>
        <dbReference type="ARBA" id="ARBA00022786"/>
    </source>
</evidence>
<evidence type="ECO:0000256" key="6">
    <source>
        <dbReference type="ARBA" id="ARBA00022801"/>
    </source>
</evidence>
<dbReference type="InterPro" id="IPR038765">
    <property type="entry name" value="Papain-like_cys_pep_sf"/>
</dbReference>
<dbReference type="GO" id="GO:0016579">
    <property type="term" value="P:protein deubiquitination"/>
    <property type="evidence" value="ECO:0007669"/>
    <property type="project" value="InterPro"/>
</dbReference>
<dbReference type="InterPro" id="IPR001394">
    <property type="entry name" value="Peptidase_C19_UCH"/>
</dbReference>
<reference evidence="10" key="1">
    <citation type="journal article" date="2022" name="IScience">
        <title>Evolution of zygomycete secretomes and the origins of terrestrial fungal ecologies.</title>
        <authorList>
            <person name="Chang Y."/>
            <person name="Wang Y."/>
            <person name="Mondo S."/>
            <person name="Ahrendt S."/>
            <person name="Andreopoulos W."/>
            <person name="Barry K."/>
            <person name="Beard J."/>
            <person name="Benny G.L."/>
            <person name="Blankenship S."/>
            <person name="Bonito G."/>
            <person name="Cuomo C."/>
            <person name="Desiro A."/>
            <person name="Gervers K.A."/>
            <person name="Hundley H."/>
            <person name="Kuo A."/>
            <person name="LaButti K."/>
            <person name="Lang B.F."/>
            <person name="Lipzen A."/>
            <person name="O'Donnell K."/>
            <person name="Pangilinan J."/>
            <person name="Reynolds N."/>
            <person name="Sandor L."/>
            <person name="Smith M.E."/>
            <person name="Tsang A."/>
            <person name="Grigoriev I.V."/>
            <person name="Stajich J.E."/>
            <person name="Spatafora J.W."/>
        </authorList>
    </citation>
    <scope>NUCLEOTIDE SEQUENCE</scope>
    <source>
        <strain evidence="10">RSA 2281</strain>
    </source>
</reference>
<dbReference type="InterPro" id="IPR050164">
    <property type="entry name" value="Peptidase_C19"/>
</dbReference>
<evidence type="ECO:0000256" key="8">
    <source>
        <dbReference type="SAM" id="MobiDB-lite"/>
    </source>
</evidence>
<dbReference type="GO" id="GO:0005634">
    <property type="term" value="C:nucleus"/>
    <property type="evidence" value="ECO:0007669"/>
    <property type="project" value="UniProtKB-SubCell"/>
</dbReference>
<evidence type="ECO:0000259" key="9">
    <source>
        <dbReference type="PROSITE" id="PS50235"/>
    </source>
</evidence>
<dbReference type="GO" id="GO:0005829">
    <property type="term" value="C:cytosol"/>
    <property type="evidence" value="ECO:0007669"/>
    <property type="project" value="TreeGrafter"/>
</dbReference>
<evidence type="ECO:0000256" key="1">
    <source>
        <dbReference type="ARBA" id="ARBA00000707"/>
    </source>
</evidence>
<dbReference type="EC" id="3.4.19.12" evidence="3"/>
<dbReference type="Pfam" id="PF00443">
    <property type="entry name" value="UCH"/>
    <property type="match status" value="1"/>
</dbReference>
<keyword evidence="5" id="KW-0833">Ubl conjugation pathway</keyword>
<dbReference type="PANTHER" id="PTHR24006:SF722">
    <property type="entry name" value="UBIQUITIN CARBOXYL-TERMINAL HYDROLASE 48"/>
    <property type="match status" value="1"/>
</dbReference>
<dbReference type="EMBL" id="JAIXMP010000004">
    <property type="protein sequence ID" value="KAI9274364.1"/>
    <property type="molecule type" value="Genomic_DNA"/>
</dbReference>
<reference evidence="10" key="2">
    <citation type="submission" date="2023-02" db="EMBL/GenBank/DDBJ databases">
        <authorList>
            <consortium name="DOE Joint Genome Institute"/>
            <person name="Mondo S.J."/>
            <person name="Chang Y."/>
            <person name="Wang Y."/>
            <person name="Ahrendt S."/>
            <person name="Andreopoulos W."/>
            <person name="Barry K."/>
            <person name="Beard J."/>
            <person name="Benny G.L."/>
            <person name="Blankenship S."/>
            <person name="Bonito G."/>
            <person name="Cuomo C."/>
            <person name="Desiro A."/>
            <person name="Gervers K.A."/>
            <person name="Hundley H."/>
            <person name="Kuo A."/>
            <person name="LaButti K."/>
            <person name="Lang B.F."/>
            <person name="Lipzen A."/>
            <person name="O'Donnell K."/>
            <person name="Pangilinan J."/>
            <person name="Reynolds N."/>
            <person name="Sandor L."/>
            <person name="Smith M.W."/>
            <person name="Tsang A."/>
            <person name="Grigoriev I.V."/>
            <person name="Stajich J.E."/>
            <person name="Spatafora J.W."/>
        </authorList>
    </citation>
    <scope>NUCLEOTIDE SEQUENCE</scope>
    <source>
        <strain evidence="10">RSA 2281</strain>
    </source>
</reference>
<evidence type="ECO:0000256" key="3">
    <source>
        <dbReference type="ARBA" id="ARBA00012759"/>
    </source>
</evidence>
<keyword evidence="11" id="KW-1185">Reference proteome</keyword>
<dbReference type="Gene3D" id="3.90.70.10">
    <property type="entry name" value="Cysteine proteinases"/>
    <property type="match status" value="2"/>
</dbReference>
<feature type="domain" description="USP" evidence="9">
    <location>
        <begin position="98"/>
        <end position="500"/>
    </location>
</feature>
<evidence type="ECO:0000313" key="10">
    <source>
        <dbReference type="EMBL" id="KAI9274364.1"/>
    </source>
</evidence>
<comment type="similarity">
    <text evidence="2">Belongs to the peptidase C19 family.</text>
</comment>
<accession>A0AAD5K862</accession>
<dbReference type="AlphaFoldDB" id="A0AAD5K862"/>
<keyword evidence="4" id="KW-0645">Protease</keyword>
<evidence type="ECO:0000256" key="4">
    <source>
        <dbReference type="ARBA" id="ARBA00022670"/>
    </source>
</evidence>
<dbReference type="GO" id="GO:0004843">
    <property type="term" value="F:cysteine-type deubiquitinase activity"/>
    <property type="evidence" value="ECO:0007669"/>
    <property type="project" value="UniProtKB-EC"/>
</dbReference>
<comment type="caution">
    <text evidence="10">The sequence shown here is derived from an EMBL/GenBank/DDBJ whole genome shotgun (WGS) entry which is preliminary data.</text>
</comment>
<dbReference type="PROSITE" id="PS50235">
    <property type="entry name" value="USP_3"/>
    <property type="match status" value="1"/>
</dbReference>
<sequence>MGKKRSFIKSFLFPHHRHSSHNNEVKLTEEQATALASISHYAQHHLSITSLNQSALTTILESNAWDTQMAANELEDYHEADSGLLWPPPRIESDTVLLGSENDAYTSCYIDSLLFAMFVGLSSFDPLLTYEISDQFEPQQRLQTLLRFFVNKLRKGHLIKAEFIRCLRKALQAAKWAGCDVDGAWTQEDASELFMFITETFDLPYLPFQIRLFHGAERDMDDDRVMTDRVLSIAVPEDHNAKLENLLLDHFYDNIITGIKRKVGNDQSSQQQRRQHRRRQSLSRNTSNEEDHGMSSDGDELSITKGVEYFEMVGGEEGSRGKGRRGGQVEVTAWQVLELLPFYSGMNEQGNSIETQTPQNFPDWHLMLPIVLNRYRYDQQGNSHKIKTIIDIPEQIEFNRFVNRNTDYPVCGTCGRRVECVMRLQSAVCHKGDSVYSGHYIAYAKASNNTDNLSTSDDNEIWLKFDDLDATKRVRTIIGRHGTVQAELSRDAYVVFYELVKLCNHDSTTPHSMDIKGPQSVVFDETVVITPKDGKEEHETLDTRVTPTTTTTTTTATTTKSTSSSFSSIKLSCKFI</sequence>
<dbReference type="InterPro" id="IPR028889">
    <property type="entry name" value="USP"/>
</dbReference>
<keyword evidence="6 10" id="KW-0378">Hydrolase</keyword>
<dbReference type="Proteomes" id="UP001209540">
    <property type="component" value="Unassembled WGS sequence"/>
</dbReference>
<proteinExistence type="inferred from homology"/>
<feature type="region of interest" description="Disordered" evidence="8">
    <location>
        <begin position="262"/>
        <end position="300"/>
    </location>
</feature>
<evidence type="ECO:0000313" key="11">
    <source>
        <dbReference type="Proteomes" id="UP001209540"/>
    </source>
</evidence>
<evidence type="ECO:0000256" key="7">
    <source>
        <dbReference type="ARBA" id="ARBA00022807"/>
    </source>
</evidence>
<protein>
    <recommendedName>
        <fullName evidence="3">ubiquitinyl hydrolase 1</fullName>
        <ecNumber evidence="3">3.4.19.12</ecNumber>
    </recommendedName>
</protein>
<dbReference type="SUPFAM" id="SSF54001">
    <property type="entry name" value="Cysteine proteinases"/>
    <property type="match status" value="1"/>
</dbReference>
<evidence type="ECO:0000256" key="2">
    <source>
        <dbReference type="ARBA" id="ARBA00009085"/>
    </source>
</evidence>
<name>A0AAD5K862_9FUNG</name>
<comment type="catalytic activity">
    <reaction evidence="1">
        <text>Thiol-dependent hydrolysis of ester, thioester, amide, peptide and isopeptide bonds formed by the C-terminal Gly of ubiquitin (a 76-residue protein attached to proteins as an intracellular targeting signal).</text>
        <dbReference type="EC" id="3.4.19.12"/>
    </reaction>
</comment>
<dbReference type="GO" id="GO:0006508">
    <property type="term" value="P:proteolysis"/>
    <property type="evidence" value="ECO:0007669"/>
    <property type="project" value="UniProtKB-KW"/>
</dbReference>
<organism evidence="10 11">
    <name type="scientific">Phascolomyces articulosus</name>
    <dbReference type="NCBI Taxonomy" id="60185"/>
    <lineage>
        <taxon>Eukaryota</taxon>
        <taxon>Fungi</taxon>
        <taxon>Fungi incertae sedis</taxon>
        <taxon>Mucoromycota</taxon>
        <taxon>Mucoromycotina</taxon>
        <taxon>Mucoromycetes</taxon>
        <taxon>Mucorales</taxon>
        <taxon>Lichtheimiaceae</taxon>
        <taxon>Phascolomyces</taxon>
    </lineage>
</organism>